<dbReference type="SUPFAM" id="SSF143880">
    <property type="entry name" value="NE0471 N-terminal domain-like"/>
    <property type="match status" value="1"/>
</dbReference>
<name>A0A6J6TQ69_9ZZZZ</name>
<dbReference type="EMBL" id="CAFBQP010000078">
    <property type="protein sequence ID" value="CAB5066507.1"/>
    <property type="molecule type" value="Genomic_DNA"/>
</dbReference>
<proteinExistence type="predicted"/>
<dbReference type="Gene3D" id="3.30.2020.10">
    <property type="entry name" value="NE0471-like N-terminal domain"/>
    <property type="match status" value="1"/>
</dbReference>
<dbReference type="EMBL" id="CAEZYY010000008">
    <property type="protein sequence ID" value="CAB4748703.1"/>
    <property type="molecule type" value="Genomic_DNA"/>
</dbReference>
<reference evidence="1" key="1">
    <citation type="submission" date="2020-05" db="EMBL/GenBank/DDBJ databases">
        <authorList>
            <person name="Chiriac C."/>
            <person name="Salcher M."/>
            <person name="Ghai R."/>
            <person name="Kavagutti S V."/>
        </authorList>
    </citation>
    <scope>NUCLEOTIDE SEQUENCE</scope>
</reference>
<gene>
    <name evidence="1" type="ORF">UFOPK2806_00878</name>
    <name evidence="2" type="ORF">UFOPK4306_01838</name>
</gene>
<dbReference type="AlphaFoldDB" id="A0A6J6TQ69"/>
<accession>A0A6J6TQ69</accession>
<dbReference type="InterPro" id="IPR018841">
    <property type="entry name" value="DUF2442"/>
</dbReference>
<organism evidence="1">
    <name type="scientific">freshwater metagenome</name>
    <dbReference type="NCBI Taxonomy" id="449393"/>
    <lineage>
        <taxon>unclassified sequences</taxon>
        <taxon>metagenomes</taxon>
        <taxon>ecological metagenomes</taxon>
    </lineage>
</organism>
<dbReference type="InterPro" id="IPR036782">
    <property type="entry name" value="NE0471-like_N"/>
</dbReference>
<protein>
    <submittedName>
        <fullName evidence="1">Unannotated protein</fullName>
    </submittedName>
</protein>
<sequence>MSMRVRVTAVGHLGGRSLRIAFSDGLVRELDFEGVLDGLLSSIDNDETFAAVTVEEVSGTVCWPGGIDLDPVVLHGDEVAASAIRPRVMREYRLQQTQ</sequence>
<dbReference type="Pfam" id="PF10387">
    <property type="entry name" value="DUF2442"/>
    <property type="match status" value="1"/>
</dbReference>
<evidence type="ECO:0000313" key="2">
    <source>
        <dbReference type="EMBL" id="CAB5066507.1"/>
    </source>
</evidence>
<evidence type="ECO:0000313" key="1">
    <source>
        <dbReference type="EMBL" id="CAB4748703.1"/>
    </source>
</evidence>